<dbReference type="InterPro" id="IPR038476">
    <property type="entry name" value="UvrC_RNase_H_dom_sf"/>
</dbReference>
<reference evidence="13 14" key="1">
    <citation type="submission" date="2020-01" db="EMBL/GenBank/DDBJ databases">
        <title>Whole genome sequence of Heliobacterium gestii DSM 11169.</title>
        <authorList>
            <person name="Kyndt J.A."/>
            <person name="Meyer T.E."/>
        </authorList>
    </citation>
    <scope>NUCLEOTIDE SEQUENCE [LARGE SCALE GENOMIC DNA]</scope>
    <source>
        <strain evidence="13 14">DSM 11169</strain>
    </source>
</reference>
<keyword evidence="2 7" id="KW-0227">DNA damage</keyword>
<comment type="subcellular location">
    <subcellularLocation>
        <location evidence="7">Cytoplasm</location>
    </subcellularLocation>
</comment>
<comment type="function">
    <text evidence="7">The UvrABC repair system catalyzes the recognition and processing of DNA lesions. UvrC both incises the 5' and 3' sides of the lesion. The N-terminal half is responsible for the 3' incision and the C-terminal half is responsible for the 5' incision.</text>
</comment>
<evidence type="ECO:0000256" key="1">
    <source>
        <dbReference type="ARBA" id="ARBA00022490"/>
    </source>
</evidence>
<evidence type="ECO:0000259" key="11">
    <source>
        <dbReference type="PROSITE" id="PS50164"/>
    </source>
</evidence>
<keyword evidence="5 7" id="KW-0234">DNA repair</keyword>
<dbReference type="Gene3D" id="1.10.150.20">
    <property type="entry name" value="5' to 3' exonuclease, C-terminal subdomain"/>
    <property type="match status" value="1"/>
</dbReference>
<dbReference type="Pfam" id="PF22920">
    <property type="entry name" value="UvrC_RNaseH"/>
    <property type="match status" value="1"/>
</dbReference>
<dbReference type="InterPro" id="IPR004791">
    <property type="entry name" value="UvrC"/>
</dbReference>
<dbReference type="InterPro" id="IPR036876">
    <property type="entry name" value="UVR_dom_sf"/>
</dbReference>
<evidence type="ECO:0000313" key="14">
    <source>
        <dbReference type="Proteomes" id="UP000471031"/>
    </source>
</evidence>
<sequence>MHIALQEKLKSLPDKPGVYLYKDEAGQVIYVGKAINLKNRVRSYFQSARNLTAKTQALVARICDLETIVTDSELEALILECNLIKEHKPRYNIMLRDDKTYPYLMVTLQETYPRLLITRRLEKDGAKYFGPYTSSGAVRETVELLRTLFPLRTCSRRELDRRQRPCLNHHIGRCLAPCAGRVPRQEYMTMIGSIIAFLEGKEDELRKRLQQEMEEAAESLEFERAATLRNRIRALEQVMEKQKIVSVDMADQDVIAMARGFNQVCVQIFFIRGGKLIGREHYILEGTDEMDRSEVITAFVKQYYSRCDFVPREILLQEPIESAEEEELITRFLREKRQGRVEIRVPKRGDKLKLIEMVAKNALLTLEQLQNEQQRKKSMTEEAVLDLQRFLGLDEPPWRIECFDISNTMGKESVASMVVFEGGAPKKSDYRRFRIKTVEGPNDFASMAEVLTRRFNRAREEALEVDAGNLDPMSAKFATLPDLVIVDGGKGQLSSAREAMAGVGYDYITTYGLAKENEWLFHEHNPNPIILPRGSRALYLIQRIRDEAHRFAITYHRQLRGQAQTASALDGIAGIGPKRRTALLRHFGSVKAIAAATVAQLAAVEGMTEELAERVLAVLQGSAESAGDGKTGHAAPSMGRTGGKR</sequence>
<dbReference type="PROSITE" id="PS50164">
    <property type="entry name" value="GIY_YIG"/>
    <property type="match status" value="1"/>
</dbReference>
<comment type="caution">
    <text evidence="13">The sequence shown here is derived from an EMBL/GenBank/DDBJ whole genome shotgun (WGS) entry which is preliminary data.</text>
</comment>
<dbReference type="PANTHER" id="PTHR30562:SF1">
    <property type="entry name" value="UVRABC SYSTEM PROTEIN C"/>
    <property type="match status" value="1"/>
</dbReference>
<feature type="domain" description="UVR" evidence="10">
    <location>
        <begin position="203"/>
        <end position="238"/>
    </location>
</feature>
<dbReference type="PANTHER" id="PTHR30562">
    <property type="entry name" value="UVRC/OXIDOREDUCTASE"/>
    <property type="match status" value="1"/>
</dbReference>
<dbReference type="SMART" id="SM00465">
    <property type="entry name" value="GIYc"/>
    <property type="match status" value="1"/>
</dbReference>
<dbReference type="InterPro" id="IPR035901">
    <property type="entry name" value="GIY-YIG_endonuc_sf"/>
</dbReference>
<evidence type="ECO:0000256" key="6">
    <source>
        <dbReference type="ARBA" id="ARBA00023236"/>
    </source>
</evidence>
<dbReference type="GO" id="GO:0009381">
    <property type="term" value="F:excinuclease ABC activity"/>
    <property type="evidence" value="ECO:0007669"/>
    <property type="project" value="UniProtKB-UniRule"/>
</dbReference>
<dbReference type="SUPFAM" id="SSF46600">
    <property type="entry name" value="C-terminal UvrC-binding domain of UvrB"/>
    <property type="match status" value="1"/>
</dbReference>
<keyword evidence="4 7" id="KW-0267">Excision nuclease</keyword>
<evidence type="ECO:0000313" key="13">
    <source>
        <dbReference type="EMBL" id="MZP44441.1"/>
    </source>
</evidence>
<organism evidence="13 14">
    <name type="scientific">Heliomicrobium gestii</name>
    <name type="common">Heliobacterium gestii</name>
    <dbReference type="NCBI Taxonomy" id="2699"/>
    <lineage>
        <taxon>Bacteria</taxon>
        <taxon>Bacillati</taxon>
        <taxon>Bacillota</taxon>
        <taxon>Clostridia</taxon>
        <taxon>Eubacteriales</taxon>
        <taxon>Heliobacteriaceae</taxon>
        <taxon>Heliomicrobium</taxon>
    </lineage>
</organism>
<evidence type="ECO:0000256" key="3">
    <source>
        <dbReference type="ARBA" id="ARBA00022769"/>
    </source>
</evidence>
<dbReference type="NCBIfam" id="NF001824">
    <property type="entry name" value="PRK00558.1-5"/>
    <property type="match status" value="1"/>
</dbReference>
<feature type="coiled-coil region" evidence="8">
    <location>
        <begin position="195"/>
        <end position="245"/>
    </location>
</feature>
<dbReference type="InterPro" id="IPR001162">
    <property type="entry name" value="UvrC_RNase_H_dom"/>
</dbReference>
<dbReference type="Pfam" id="PF01541">
    <property type="entry name" value="GIY-YIG"/>
    <property type="match status" value="1"/>
</dbReference>
<dbReference type="CDD" id="cd10434">
    <property type="entry name" value="GIY-YIG_UvrC_Cho"/>
    <property type="match status" value="1"/>
</dbReference>
<dbReference type="InterPro" id="IPR000305">
    <property type="entry name" value="GIY-YIG_endonuc"/>
</dbReference>
<keyword evidence="1 7" id="KW-0963">Cytoplasm</keyword>
<accession>A0A845LFV8</accession>
<dbReference type="GO" id="GO:0009432">
    <property type="term" value="P:SOS response"/>
    <property type="evidence" value="ECO:0007669"/>
    <property type="project" value="UniProtKB-UniRule"/>
</dbReference>
<evidence type="ECO:0000256" key="7">
    <source>
        <dbReference type="HAMAP-Rule" id="MF_00203"/>
    </source>
</evidence>
<dbReference type="SUPFAM" id="SSF82771">
    <property type="entry name" value="GIY-YIG endonuclease"/>
    <property type="match status" value="1"/>
</dbReference>
<proteinExistence type="inferred from homology"/>
<evidence type="ECO:0000256" key="8">
    <source>
        <dbReference type="SAM" id="Coils"/>
    </source>
</evidence>
<dbReference type="PROSITE" id="PS50151">
    <property type="entry name" value="UVR"/>
    <property type="match status" value="1"/>
</dbReference>
<dbReference type="SMART" id="SM00278">
    <property type="entry name" value="HhH1"/>
    <property type="match status" value="2"/>
</dbReference>
<dbReference type="Gene3D" id="4.10.860.10">
    <property type="entry name" value="UVR domain"/>
    <property type="match status" value="1"/>
</dbReference>
<dbReference type="SUPFAM" id="SSF47781">
    <property type="entry name" value="RuvA domain 2-like"/>
    <property type="match status" value="1"/>
</dbReference>
<dbReference type="FunFam" id="3.40.1440.10:FF:000001">
    <property type="entry name" value="UvrABC system protein C"/>
    <property type="match status" value="1"/>
</dbReference>
<comment type="similarity">
    <text evidence="7">Belongs to the UvrC family.</text>
</comment>
<dbReference type="PROSITE" id="PS50165">
    <property type="entry name" value="UVRC"/>
    <property type="match status" value="1"/>
</dbReference>
<feature type="domain" description="UvrC family homology region profile" evidence="12">
    <location>
        <begin position="254"/>
        <end position="500"/>
    </location>
</feature>
<dbReference type="InterPro" id="IPR001943">
    <property type="entry name" value="UVR_dom"/>
</dbReference>
<dbReference type="Pfam" id="PF14520">
    <property type="entry name" value="HHH_5"/>
    <property type="match status" value="1"/>
</dbReference>
<keyword evidence="3 7" id="KW-0228">DNA excision</keyword>
<evidence type="ECO:0000256" key="5">
    <source>
        <dbReference type="ARBA" id="ARBA00023204"/>
    </source>
</evidence>
<dbReference type="OrthoDB" id="9804933at2"/>
<evidence type="ECO:0000259" key="10">
    <source>
        <dbReference type="PROSITE" id="PS50151"/>
    </source>
</evidence>
<dbReference type="Proteomes" id="UP000471031">
    <property type="component" value="Unassembled WGS sequence"/>
</dbReference>
<keyword evidence="6 7" id="KW-0742">SOS response</keyword>
<dbReference type="Gene3D" id="3.40.1440.10">
    <property type="entry name" value="GIY-YIG endonuclease"/>
    <property type="match status" value="1"/>
</dbReference>
<dbReference type="InterPro" id="IPR047296">
    <property type="entry name" value="GIY-YIG_UvrC_Cho"/>
</dbReference>
<dbReference type="GO" id="GO:0003677">
    <property type="term" value="F:DNA binding"/>
    <property type="evidence" value="ECO:0007669"/>
    <property type="project" value="UniProtKB-UniRule"/>
</dbReference>
<dbReference type="GO" id="GO:0009380">
    <property type="term" value="C:excinuclease repair complex"/>
    <property type="evidence" value="ECO:0007669"/>
    <property type="project" value="InterPro"/>
</dbReference>
<dbReference type="EMBL" id="WXEX01000016">
    <property type="protein sequence ID" value="MZP44441.1"/>
    <property type="molecule type" value="Genomic_DNA"/>
</dbReference>
<protein>
    <recommendedName>
        <fullName evidence="7">UvrABC system protein C</fullName>
        <shortName evidence="7">Protein UvrC</shortName>
    </recommendedName>
    <alternativeName>
        <fullName evidence="7">Excinuclease ABC subunit C</fullName>
    </alternativeName>
</protein>
<feature type="region of interest" description="Disordered" evidence="9">
    <location>
        <begin position="624"/>
        <end position="645"/>
    </location>
</feature>
<evidence type="ECO:0000256" key="9">
    <source>
        <dbReference type="SAM" id="MobiDB-lite"/>
    </source>
</evidence>
<keyword evidence="14" id="KW-1185">Reference proteome</keyword>
<dbReference type="InterPro" id="IPR003583">
    <property type="entry name" value="Hlx-hairpin-Hlx_DNA-bd_motif"/>
</dbReference>
<dbReference type="Gene3D" id="3.30.420.340">
    <property type="entry name" value="UvrC, RNAse H endonuclease domain"/>
    <property type="match status" value="1"/>
</dbReference>
<keyword evidence="8" id="KW-0175">Coiled coil</keyword>
<dbReference type="InterPro" id="IPR010994">
    <property type="entry name" value="RuvA_2-like"/>
</dbReference>
<evidence type="ECO:0000256" key="4">
    <source>
        <dbReference type="ARBA" id="ARBA00022881"/>
    </source>
</evidence>
<feature type="domain" description="GIY-YIG" evidence="11">
    <location>
        <begin position="14"/>
        <end position="93"/>
    </location>
</feature>
<dbReference type="AlphaFoldDB" id="A0A845LFV8"/>
<dbReference type="Pfam" id="PF08459">
    <property type="entry name" value="UvrC_RNaseH_dom"/>
    <property type="match status" value="1"/>
</dbReference>
<dbReference type="GO" id="GO:0005737">
    <property type="term" value="C:cytoplasm"/>
    <property type="evidence" value="ECO:0007669"/>
    <property type="project" value="UniProtKB-SubCell"/>
</dbReference>
<gene>
    <name evidence="7 13" type="primary">uvrC</name>
    <name evidence="13" type="ORF">GTO89_15520</name>
</gene>
<dbReference type="NCBIfam" id="TIGR00194">
    <property type="entry name" value="uvrC"/>
    <property type="match status" value="1"/>
</dbReference>
<feature type="coiled-coil region" evidence="8">
    <location>
        <begin position="352"/>
        <end position="379"/>
    </location>
</feature>
<dbReference type="InterPro" id="IPR050066">
    <property type="entry name" value="UvrABC_protein_C"/>
</dbReference>
<dbReference type="Pfam" id="PF02151">
    <property type="entry name" value="UVR"/>
    <property type="match status" value="1"/>
</dbReference>
<dbReference type="GO" id="GO:0006289">
    <property type="term" value="P:nucleotide-excision repair"/>
    <property type="evidence" value="ECO:0007669"/>
    <property type="project" value="UniProtKB-UniRule"/>
</dbReference>
<dbReference type="HAMAP" id="MF_00203">
    <property type="entry name" value="UvrC"/>
    <property type="match status" value="1"/>
</dbReference>
<comment type="subunit">
    <text evidence="7">Interacts with UvrB in an incision complex.</text>
</comment>
<evidence type="ECO:0000256" key="2">
    <source>
        <dbReference type="ARBA" id="ARBA00022763"/>
    </source>
</evidence>
<evidence type="ECO:0000259" key="12">
    <source>
        <dbReference type="PROSITE" id="PS50165"/>
    </source>
</evidence>
<name>A0A845LFV8_HELGE</name>